<protein>
    <submittedName>
        <fullName evidence="2">NADPH-dependent FMN reductase</fullName>
    </submittedName>
</protein>
<dbReference type="InterPro" id="IPR005025">
    <property type="entry name" value="FMN_Rdtase-like_dom"/>
</dbReference>
<dbReference type="PANTHER" id="PTHR30543:SF21">
    <property type="entry name" value="NAD(P)H-DEPENDENT FMN REDUCTASE LOT6"/>
    <property type="match status" value="1"/>
</dbReference>
<dbReference type="Proteomes" id="UP000239709">
    <property type="component" value="Chromosome"/>
</dbReference>
<proteinExistence type="predicted"/>
<dbReference type="InterPro" id="IPR050712">
    <property type="entry name" value="NAD(P)H-dep_reductase"/>
</dbReference>
<accession>A0A2S0MDJ4</accession>
<feature type="domain" description="NADPH-dependent FMN reductase-like" evidence="1">
    <location>
        <begin position="2"/>
        <end position="149"/>
    </location>
</feature>
<dbReference type="RefSeq" id="WP_106702463.1">
    <property type="nucleotide sequence ID" value="NZ_CP027666.1"/>
</dbReference>
<dbReference type="Pfam" id="PF03358">
    <property type="entry name" value="FMN_red"/>
    <property type="match status" value="1"/>
</dbReference>
<keyword evidence="3" id="KW-1185">Reference proteome</keyword>
<dbReference type="Gene3D" id="3.40.50.360">
    <property type="match status" value="1"/>
</dbReference>
<name>A0A2S0MDJ4_9BURK</name>
<dbReference type="GO" id="GO:0010181">
    <property type="term" value="F:FMN binding"/>
    <property type="evidence" value="ECO:0007669"/>
    <property type="project" value="TreeGrafter"/>
</dbReference>
<dbReference type="KEGG" id="otk:C6570_06320"/>
<reference evidence="2 3" key="1">
    <citation type="submission" date="2018-03" db="EMBL/GenBank/DDBJ databases">
        <title>Genome sequencing of Ottowia sp.</title>
        <authorList>
            <person name="Kim S.-J."/>
            <person name="Heo J."/>
            <person name="Kwon S.-W."/>
        </authorList>
    </citation>
    <scope>NUCLEOTIDE SEQUENCE [LARGE SCALE GENOMIC DNA]</scope>
    <source>
        <strain evidence="2 3">KADR8-3</strain>
    </source>
</reference>
<dbReference type="GO" id="GO:0016491">
    <property type="term" value="F:oxidoreductase activity"/>
    <property type="evidence" value="ECO:0007669"/>
    <property type="project" value="InterPro"/>
</dbReference>
<dbReference type="SUPFAM" id="SSF52218">
    <property type="entry name" value="Flavoproteins"/>
    <property type="match status" value="1"/>
</dbReference>
<dbReference type="AlphaFoldDB" id="A0A2S0MDJ4"/>
<sequence length="184" mass="19366">MTRILALSGSLRAGSFNTALARTAQQVAPEGVQIEVATLHGVPLYDGDVEQQGGIPAAVQALKSQIIAADGLLLVTPEYNNGVPGVFKNGIDWLSRADMKSVFGGKPTGLMGASMSGFGTVSSQHAWLPTLKLLGTRVFSGRSLMVSRAQNLFTEGQLKDDATRQMLAAYLADFAAFVASQPRA</sequence>
<evidence type="ECO:0000313" key="3">
    <source>
        <dbReference type="Proteomes" id="UP000239709"/>
    </source>
</evidence>
<dbReference type="EMBL" id="CP027666">
    <property type="protein sequence ID" value="AVO33907.1"/>
    <property type="molecule type" value="Genomic_DNA"/>
</dbReference>
<organism evidence="2 3">
    <name type="scientific">Ottowia oryzae</name>
    <dbReference type="NCBI Taxonomy" id="2109914"/>
    <lineage>
        <taxon>Bacteria</taxon>
        <taxon>Pseudomonadati</taxon>
        <taxon>Pseudomonadota</taxon>
        <taxon>Betaproteobacteria</taxon>
        <taxon>Burkholderiales</taxon>
        <taxon>Comamonadaceae</taxon>
        <taxon>Ottowia</taxon>
    </lineage>
</organism>
<gene>
    <name evidence="2" type="ORF">C6570_06320</name>
</gene>
<evidence type="ECO:0000259" key="1">
    <source>
        <dbReference type="Pfam" id="PF03358"/>
    </source>
</evidence>
<dbReference type="OrthoDB" id="9812295at2"/>
<dbReference type="GO" id="GO:0005829">
    <property type="term" value="C:cytosol"/>
    <property type="evidence" value="ECO:0007669"/>
    <property type="project" value="TreeGrafter"/>
</dbReference>
<evidence type="ECO:0000313" key="2">
    <source>
        <dbReference type="EMBL" id="AVO33907.1"/>
    </source>
</evidence>
<dbReference type="PANTHER" id="PTHR30543">
    <property type="entry name" value="CHROMATE REDUCTASE"/>
    <property type="match status" value="1"/>
</dbReference>
<dbReference type="InterPro" id="IPR029039">
    <property type="entry name" value="Flavoprotein-like_sf"/>
</dbReference>